<name>A0ABX7QGT8_9FLAO</name>
<proteinExistence type="predicted"/>
<protein>
    <submittedName>
        <fullName evidence="1">Uncharacterized protein</fullName>
    </submittedName>
</protein>
<dbReference type="EMBL" id="CP071448">
    <property type="protein sequence ID" value="QSW89849.1"/>
    <property type="molecule type" value="Genomic_DNA"/>
</dbReference>
<accession>A0ABX7QGT8</accession>
<reference evidence="1 2" key="1">
    <citation type="submission" date="2021-03" db="EMBL/GenBank/DDBJ databases">
        <title>Flavobacterium kribbensis sp. nov, an endophytic bacteria, isolated from soybean.</title>
        <authorList>
            <person name="Lee J."/>
            <person name="Seo J."/>
        </authorList>
    </citation>
    <scope>NUCLEOTIDE SEQUENCE [LARGE SCALE GENOMIC DNA]</scope>
    <source>
        <strain evidence="1 2">BB8</strain>
    </source>
</reference>
<keyword evidence="2" id="KW-1185">Reference proteome</keyword>
<sequence length="202" mass="23610">MNKSTSREIDPVMQNFQNSQQIMQENLIRQREAQKQLSNAVLYSSYQGLDSLSVLQRENFGIRKLEKDSLIYIGLNTQMKILKNYFLQNNHDDSLRIAFKSPDNLTVFIHDFESKGDLVQNLKSLKRGSDFLKHKVENTIGQLKAISYKIKRGNKKYNGYVLCFQVADFQNYYEFESDQLTPATLKIRAIDFFAQNMKETKK</sequence>
<evidence type="ECO:0000313" key="2">
    <source>
        <dbReference type="Proteomes" id="UP000663440"/>
    </source>
</evidence>
<dbReference type="RefSeq" id="WP_207297028.1">
    <property type="nucleotide sequence ID" value="NZ_CP071448.1"/>
</dbReference>
<dbReference type="Proteomes" id="UP000663440">
    <property type="component" value="Chromosome"/>
</dbReference>
<organism evidence="1 2">
    <name type="scientific">Flavobacterium endoglycinae</name>
    <dbReference type="NCBI Taxonomy" id="2816357"/>
    <lineage>
        <taxon>Bacteria</taxon>
        <taxon>Pseudomonadati</taxon>
        <taxon>Bacteroidota</taxon>
        <taxon>Flavobacteriia</taxon>
        <taxon>Flavobacteriales</taxon>
        <taxon>Flavobacteriaceae</taxon>
        <taxon>Flavobacterium</taxon>
    </lineage>
</organism>
<gene>
    <name evidence="1" type="ORF">J0383_03300</name>
</gene>
<evidence type="ECO:0000313" key="1">
    <source>
        <dbReference type="EMBL" id="QSW89849.1"/>
    </source>
</evidence>